<keyword evidence="2" id="KW-0813">Transport</keyword>
<name>A0A1M5UMG3_9BACT</name>
<dbReference type="SMART" id="SM00382">
    <property type="entry name" value="AAA"/>
    <property type="match status" value="1"/>
</dbReference>
<dbReference type="Proteomes" id="UP000184139">
    <property type="component" value="Unassembled WGS sequence"/>
</dbReference>
<evidence type="ECO:0000256" key="5">
    <source>
        <dbReference type="ARBA" id="ARBA00022840"/>
    </source>
</evidence>
<dbReference type="PROSITE" id="PS00211">
    <property type="entry name" value="ABC_TRANSPORTER_1"/>
    <property type="match status" value="1"/>
</dbReference>
<accession>A0A1M5UMG3</accession>
<gene>
    <name evidence="7" type="ORF">SAMN02745124_01248</name>
</gene>
<dbReference type="PROSITE" id="PS50893">
    <property type="entry name" value="ABC_TRANSPORTER_2"/>
    <property type="match status" value="1"/>
</dbReference>
<keyword evidence="8" id="KW-1185">Reference proteome</keyword>
<proteinExistence type="inferred from homology"/>
<dbReference type="EMBL" id="FQXS01000005">
    <property type="protein sequence ID" value="SHH64048.1"/>
    <property type="molecule type" value="Genomic_DNA"/>
</dbReference>
<dbReference type="InterPro" id="IPR017871">
    <property type="entry name" value="ABC_transporter-like_CS"/>
</dbReference>
<organism evidence="7 8">
    <name type="scientific">Desulfofustis glycolicus DSM 9705</name>
    <dbReference type="NCBI Taxonomy" id="1121409"/>
    <lineage>
        <taxon>Bacteria</taxon>
        <taxon>Pseudomonadati</taxon>
        <taxon>Thermodesulfobacteriota</taxon>
        <taxon>Desulfobulbia</taxon>
        <taxon>Desulfobulbales</taxon>
        <taxon>Desulfocapsaceae</taxon>
        <taxon>Desulfofustis</taxon>
    </lineage>
</organism>
<dbReference type="STRING" id="1121409.SAMN02745124_01248"/>
<comment type="similarity">
    <text evidence="1">Belongs to the ABC transporter superfamily.</text>
</comment>
<dbReference type="InterPro" id="IPR027417">
    <property type="entry name" value="P-loop_NTPase"/>
</dbReference>
<dbReference type="PANTHER" id="PTHR42711">
    <property type="entry name" value="ABC TRANSPORTER ATP-BINDING PROTEIN"/>
    <property type="match status" value="1"/>
</dbReference>
<sequence length="262" mass="28198">MPQQIAEPAVAGKSSGPVIVARSVLKTYRKSATPALSGMSVEVNAGEFYGLIGANGAGKTTLISLCCGLLSQDSGTVLVMGLEPRHHPRQVKKLIALVPQHIALYERLTASENLLFLGKMYGLGGAQLRDRVADCLAFVQLSRHAEQRVATYSSGMKRRLNLGAGLLAEPCILFLDEPTVGIDIQSRQLIYDNLRELNRCGTTIFYTTHYLREAQELCSRIGIVNGGRLIDEGPPELLLARNQSGSLDGLLLRLAGTGPDDG</sequence>
<evidence type="ECO:0000256" key="1">
    <source>
        <dbReference type="ARBA" id="ARBA00005417"/>
    </source>
</evidence>
<dbReference type="InterPro" id="IPR003593">
    <property type="entry name" value="AAA+_ATPase"/>
</dbReference>
<dbReference type="Pfam" id="PF00005">
    <property type="entry name" value="ABC_tran"/>
    <property type="match status" value="1"/>
</dbReference>
<evidence type="ECO:0000259" key="6">
    <source>
        <dbReference type="PROSITE" id="PS50893"/>
    </source>
</evidence>
<evidence type="ECO:0000256" key="2">
    <source>
        <dbReference type="ARBA" id="ARBA00022448"/>
    </source>
</evidence>
<dbReference type="SUPFAM" id="SSF52540">
    <property type="entry name" value="P-loop containing nucleoside triphosphate hydrolases"/>
    <property type="match status" value="1"/>
</dbReference>
<evidence type="ECO:0000313" key="7">
    <source>
        <dbReference type="EMBL" id="SHH64048.1"/>
    </source>
</evidence>
<dbReference type="GO" id="GO:0005524">
    <property type="term" value="F:ATP binding"/>
    <property type="evidence" value="ECO:0007669"/>
    <property type="project" value="UniProtKB-KW"/>
</dbReference>
<dbReference type="AlphaFoldDB" id="A0A1M5UMG3"/>
<evidence type="ECO:0000313" key="8">
    <source>
        <dbReference type="Proteomes" id="UP000184139"/>
    </source>
</evidence>
<dbReference type="Gene3D" id="3.40.50.300">
    <property type="entry name" value="P-loop containing nucleotide triphosphate hydrolases"/>
    <property type="match status" value="1"/>
</dbReference>
<dbReference type="PANTHER" id="PTHR42711:SF5">
    <property type="entry name" value="ABC TRANSPORTER ATP-BINDING PROTEIN NATA"/>
    <property type="match status" value="1"/>
</dbReference>
<keyword evidence="3" id="KW-0536">Nodulation</keyword>
<dbReference type="InterPro" id="IPR050763">
    <property type="entry name" value="ABC_transporter_ATP-binding"/>
</dbReference>
<protein>
    <submittedName>
        <fullName evidence="7">ABC-2 type transport system ATP-binding protein</fullName>
    </submittedName>
</protein>
<feature type="domain" description="ABC transporter" evidence="6">
    <location>
        <begin position="19"/>
        <end position="251"/>
    </location>
</feature>
<dbReference type="InterPro" id="IPR003439">
    <property type="entry name" value="ABC_transporter-like_ATP-bd"/>
</dbReference>
<dbReference type="GO" id="GO:0016887">
    <property type="term" value="F:ATP hydrolysis activity"/>
    <property type="evidence" value="ECO:0007669"/>
    <property type="project" value="InterPro"/>
</dbReference>
<reference evidence="7 8" key="1">
    <citation type="submission" date="2016-11" db="EMBL/GenBank/DDBJ databases">
        <authorList>
            <person name="Jaros S."/>
            <person name="Januszkiewicz K."/>
            <person name="Wedrychowicz H."/>
        </authorList>
    </citation>
    <scope>NUCLEOTIDE SEQUENCE [LARGE SCALE GENOMIC DNA]</scope>
    <source>
        <strain evidence="7 8">DSM 9705</strain>
    </source>
</reference>
<evidence type="ECO:0000256" key="4">
    <source>
        <dbReference type="ARBA" id="ARBA00022741"/>
    </source>
</evidence>
<evidence type="ECO:0000256" key="3">
    <source>
        <dbReference type="ARBA" id="ARBA00022458"/>
    </source>
</evidence>
<keyword evidence="5 7" id="KW-0067">ATP-binding</keyword>
<keyword evidence="4" id="KW-0547">Nucleotide-binding</keyword>